<dbReference type="EMBL" id="FWZT01000010">
    <property type="protein sequence ID" value="SMF32319.1"/>
    <property type="molecule type" value="Genomic_DNA"/>
</dbReference>
<evidence type="ECO:0000313" key="3">
    <source>
        <dbReference type="Proteomes" id="UP000192907"/>
    </source>
</evidence>
<dbReference type="RefSeq" id="WP_132320688.1">
    <property type="nucleotide sequence ID" value="NZ_FWZT01000010.1"/>
</dbReference>
<evidence type="ECO:0000313" key="2">
    <source>
        <dbReference type="EMBL" id="SMF32319.1"/>
    </source>
</evidence>
<dbReference type="InterPro" id="IPR025537">
    <property type="entry name" value="DUF4423"/>
</dbReference>
<dbReference type="GO" id="GO:0003677">
    <property type="term" value="F:DNA binding"/>
    <property type="evidence" value="ECO:0007669"/>
    <property type="project" value="InterPro"/>
</dbReference>
<protein>
    <recommendedName>
        <fullName evidence="1">DUF4423 domain-containing protein</fullName>
    </recommendedName>
</protein>
<dbReference type="AlphaFoldDB" id="A0A1Y6C1X9"/>
<sequence length="267" mass="30940">MNTILEHDCYRDVILAFVKETHCTQRQIAQESGIHTSYFSRVMKLGADFSNEQLYAIGKVLGLYNWRLDYFLLLGDLSRSGLHSHKTYIKNKIDECRRMHSKVIDKLQGVCAPLSEENIATYYSSTLTARVHMLLTIPKFRFHVMMLQKKLRISEKLLGQELKKLEQLKIISREGGEIKVLKRSIHLEESHPASIDNHRNWRIETLHKLSHGEASHADFHLSATFSGNEKTKIQIKEILKQAIVESQKKVRDSQDLDDVFHIGIDLY</sequence>
<organism evidence="2 3">
    <name type="scientific">Pseudobacteriovorax antillogorgiicola</name>
    <dbReference type="NCBI Taxonomy" id="1513793"/>
    <lineage>
        <taxon>Bacteria</taxon>
        <taxon>Pseudomonadati</taxon>
        <taxon>Bdellovibrionota</taxon>
        <taxon>Oligoflexia</taxon>
        <taxon>Oligoflexales</taxon>
        <taxon>Pseudobacteriovoracaceae</taxon>
        <taxon>Pseudobacteriovorax</taxon>
    </lineage>
</organism>
<keyword evidence="3" id="KW-1185">Reference proteome</keyword>
<dbReference type="Pfam" id="PF14394">
    <property type="entry name" value="DUF4423"/>
    <property type="match status" value="1"/>
</dbReference>
<dbReference type="OrthoDB" id="5290839at2"/>
<proteinExistence type="predicted"/>
<feature type="domain" description="DUF4423" evidence="1">
    <location>
        <begin position="113"/>
        <end position="267"/>
    </location>
</feature>
<reference evidence="3" key="1">
    <citation type="submission" date="2017-04" db="EMBL/GenBank/DDBJ databases">
        <authorList>
            <person name="Varghese N."/>
            <person name="Submissions S."/>
        </authorList>
    </citation>
    <scope>NUCLEOTIDE SEQUENCE [LARGE SCALE GENOMIC DNA]</scope>
    <source>
        <strain evidence="3">RKEM611</strain>
    </source>
</reference>
<dbReference type="InterPro" id="IPR010982">
    <property type="entry name" value="Lambda_DNA-bd_dom_sf"/>
</dbReference>
<dbReference type="SUPFAM" id="SSF47413">
    <property type="entry name" value="lambda repressor-like DNA-binding domains"/>
    <property type="match status" value="1"/>
</dbReference>
<name>A0A1Y6C1X9_9BACT</name>
<dbReference type="Proteomes" id="UP000192907">
    <property type="component" value="Unassembled WGS sequence"/>
</dbReference>
<evidence type="ECO:0000259" key="1">
    <source>
        <dbReference type="Pfam" id="PF14394"/>
    </source>
</evidence>
<accession>A0A1Y6C1X9</accession>
<dbReference type="STRING" id="1513793.SAMN06296036_11024"/>
<gene>
    <name evidence="2" type="ORF">SAMN06296036_11024</name>
</gene>